<dbReference type="RefSeq" id="WP_051331451.1">
    <property type="nucleotide sequence ID" value="NZ_OX458333.1"/>
</dbReference>
<keyword evidence="2" id="KW-0812">Transmembrane</keyword>
<gene>
    <name evidence="3" type="ORF">MSZNOR_3786</name>
</gene>
<proteinExistence type="predicted"/>
<keyword evidence="2" id="KW-1133">Transmembrane helix</keyword>
<keyword evidence="4" id="KW-1185">Reference proteome</keyword>
<dbReference type="Proteomes" id="UP001162030">
    <property type="component" value="Chromosome"/>
</dbReference>
<evidence type="ECO:0000256" key="2">
    <source>
        <dbReference type="SAM" id="Phobius"/>
    </source>
</evidence>
<sequence length="83" mass="9482">MLIFLKSLVGLSILIFVVGLIKPKWVLFWMKEPDRLMATSLGLLLFMISWTSIAKLTLKPKAPEPVQRSERSVDKQNTLQLGR</sequence>
<feature type="transmembrane region" description="Helical" evidence="2">
    <location>
        <begin position="36"/>
        <end position="58"/>
    </location>
</feature>
<organism evidence="3 4">
    <name type="scientific">Methylocaldum szegediense</name>
    <dbReference type="NCBI Taxonomy" id="73780"/>
    <lineage>
        <taxon>Bacteria</taxon>
        <taxon>Pseudomonadati</taxon>
        <taxon>Pseudomonadota</taxon>
        <taxon>Gammaproteobacteria</taxon>
        <taxon>Methylococcales</taxon>
        <taxon>Methylococcaceae</taxon>
        <taxon>Methylocaldum</taxon>
    </lineage>
</organism>
<feature type="region of interest" description="Disordered" evidence="1">
    <location>
        <begin position="62"/>
        <end position="83"/>
    </location>
</feature>
<evidence type="ECO:0000256" key="1">
    <source>
        <dbReference type="SAM" id="MobiDB-lite"/>
    </source>
</evidence>
<reference evidence="3 4" key="1">
    <citation type="submission" date="2023-03" db="EMBL/GenBank/DDBJ databases">
        <authorList>
            <person name="Pearce D."/>
        </authorList>
    </citation>
    <scope>NUCLEOTIDE SEQUENCE [LARGE SCALE GENOMIC DNA]</scope>
    <source>
        <strain evidence="3">Msz</strain>
    </source>
</reference>
<keyword evidence="2" id="KW-0472">Membrane</keyword>
<protein>
    <submittedName>
        <fullName evidence="3">Uncharacterized protein</fullName>
    </submittedName>
</protein>
<evidence type="ECO:0000313" key="4">
    <source>
        <dbReference type="Proteomes" id="UP001162030"/>
    </source>
</evidence>
<dbReference type="EMBL" id="OX458333">
    <property type="protein sequence ID" value="CAI8918121.1"/>
    <property type="molecule type" value="Genomic_DNA"/>
</dbReference>
<evidence type="ECO:0000313" key="3">
    <source>
        <dbReference type="EMBL" id="CAI8918121.1"/>
    </source>
</evidence>
<feature type="transmembrane region" description="Helical" evidence="2">
    <location>
        <begin position="7"/>
        <end position="30"/>
    </location>
</feature>
<accession>A0ABN8X743</accession>
<name>A0ABN8X743_9GAMM</name>